<reference evidence="1 2" key="1">
    <citation type="journal article" date="2010" name="Nat. Biotechnol.">
        <title>Genome sequence of the model mushroom Schizophyllum commune.</title>
        <authorList>
            <person name="Ohm R.A."/>
            <person name="de Jong J.F."/>
            <person name="Lugones L.G."/>
            <person name="Aerts A."/>
            <person name="Kothe E."/>
            <person name="Stajich J.E."/>
            <person name="de Vries R.P."/>
            <person name="Record E."/>
            <person name="Levasseur A."/>
            <person name="Baker S.E."/>
            <person name="Bartholomew K.A."/>
            <person name="Coutinho P.M."/>
            <person name="Erdmann S."/>
            <person name="Fowler T.J."/>
            <person name="Gathman A.C."/>
            <person name="Lombard V."/>
            <person name="Henrissat B."/>
            <person name="Knabe N."/>
            <person name="Kuees U."/>
            <person name="Lilly W.W."/>
            <person name="Lindquist E."/>
            <person name="Lucas S."/>
            <person name="Magnuson J.K."/>
            <person name="Piumi F."/>
            <person name="Raudaskoski M."/>
            <person name="Salamov A."/>
            <person name="Schmutz J."/>
            <person name="Schwarze F.W.M.R."/>
            <person name="vanKuyk P.A."/>
            <person name="Horton J.S."/>
            <person name="Grigoriev I.V."/>
            <person name="Woesten H.A.B."/>
        </authorList>
    </citation>
    <scope>NUCLEOTIDE SEQUENCE [LARGE SCALE GENOMIC DNA]</scope>
    <source>
        <strain evidence="2">H4-8 / FGSC 9210</strain>
    </source>
</reference>
<dbReference type="GeneID" id="9589520"/>
<dbReference type="AlphaFoldDB" id="D8PM26"/>
<accession>D8PM26</accession>
<sequence>MAHPDAAFIIHPLFDLQRQSELILHDLSKLHSLLLRAHSPDVWRAYRRIAAEVDLHTNKIRILAMVCWSIFDALGHDLTTHQRHIGQKNFRYLLEDLHKVPNIASVTLALDALRQTMRTRLVYPWGLDVFVQGTLIPFVQRHNLPVKFPRAEALLQGVPLLAAIDDHVHATVCIAQAWMPIWRGVCEGFSPMAVLRIHQLPPDIRKRVIEPVTAITAITMRCRKEMDFITLRIAFCNTDRTGVPLLDKRRFRYADPTYQP</sequence>
<dbReference type="KEGG" id="scm:SCHCO_02527490"/>
<gene>
    <name evidence="1" type="ORF">SCHCODRAFT_103419</name>
</gene>
<dbReference type="RefSeq" id="XP_003038343.1">
    <property type="nucleotide sequence ID" value="XM_003038297.1"/>
</dbReference>
<dbReference type="EMBL" id="GL377302">
    <property type="protein sequence ID" value="EFJ03441.1"/>
    <property type="molecule type" value="Genomic_DNA"/>
</dbReference>
<proteinExistence type="predicted"/>
<evidence type="ECO:0000313" key="2">
    <source>
        <dbReference type="Proteomes" id="UP000007431"/>
    </source>
</evidence>
<protein>
    <submittedName>
        <fullName evidence="1">Uncharacterized protein</fullName>
    </submittedName>
</protein>
<evidence type="ECO:0000313" key="1">
    <source>
        <dbReference type="EMBL" id="EFJ03441.1"/>
    </source>
</evidence>
<organism evidence="2">
    <name type="scientific">Schizophyllum commune (strain H4-8 / FGSC 9210)</name>
    <name type="common">Split gill fungus</name>
    <dbReference type="NCBI Taxonomy" id="578458"/>
    <lineage>
        <taxon>Eukaryota</taxon>
        <taxon>Fungi</taxon>
        <taxon>Dikarya</taxon>
        <taxon>Basidiomycota</taxon>
        <taxon>Agaricomycotina</taxon>
        <taxon>Agaricomycetes</taxon>
        <taxon>Agaricomycetidae</taxon>
        <taxon>Agaricales</taxon>
        <taxon>Schizophyllaceae</taxon>
        <taxon>Schizophyllum</taxon>
    </lineage>
</organism>
<name>D8PM26_SCHCM</name>
<dbReference type="InParanoid" id="D8PM26"/>
<dbReference type="HOGENOM" id="CLU_090749_0_0_1"/>
<feature type="non-terminal residue" evidence="1">
    <location>
        <position position="260"/>
    </location>
</feature>
<dbReference type="VEuPathDB" id="FungiDB:SCHCODRAFT_02527490"/>
<dbReference type="Proteomes" id="UP000007431">
    <property type="component" value="Unassembled WGS sequence"/>
</dbReference>
<keyword evidence="2" id="KW-1185">Reference proteome</keyword>